<evidence type="ECO:0000256" key="5">
    <source>
        <dbReference type="ARBA" id="ARBA00022898"/>
    </source>
</evidence>
<reference evidence="8" key="1">
    <citation type="submission" date="2020-08" db="EMBL/GenBank/DDBJ databases">
        <title>Genome public.</title>
        <authorList>
            <person name="Liu C."/>
            <person name="Sun Q."/>
        </authorList>
    </citation>
    <scope>NUCLEOTIDE SEQUENCE</scope>
    <source>
        <strain evidence="8">BX22</strain>
    </source>
</reference>
<dbReference type="GO" id="GO:0006520">
    <property type="term" value="P:amino acid metabolic process"/>
    <property type="evidence" value="ECO:0007669"/>
    <property type="project" value="InterPro"/>
</dbReference>
<dbReference type="Gene3D" id="3.40.640.10">
    <property type="entry name" value="Type I PLP-dependent aspartate aminotransferase-like (Major domain)"/>
    <property type="match status" value="1"/>
</dbReference>
<protein>
    <recommendedName>
        <fullName evidence="6">Aminotransferase</fullName>
        <ecNumber evidence="6">2.6.1.-</ecNumber>
    </recommendedName>
</protein>
<sequence length="387" mass="43571">MEHLLNQQVKTIEISGIRKFFNMVTDVEDVVSLTIGQPDFYTPEHIKEASIKAVKTNKTTYTSNAGIIELRRAIAHYYETNYHVSFHPEDEIIVTTGASQGIDIVLRTILNPGDEVILPAPIYPGYEPLITLAGAKTVHVDTSNHQFKMTKELLKQAITDNTKCIVLPYPSNPTGVSLTHSELKELVDVLKDKNIFILADEIYSELVYDFDHTSIASFQEVANRTIVINGVSKSHSMTGFRIGYVLAPRWLTAHLLKVHQYNVACASSISQYAALEALTHGIDDPPKMKEVYVKRRDYVYDRFSNMGISANKPNGAFYLFPNISKPGMSSLELGVDIVRKGKVALVPGGSFSEYGEQYMRLSYAYDFTTLEKGLNRLEEYFYRYIKG</sequence>
<dbReference type="GO" id="GO:0030170">
    <property type="term" value="F:pyridoxal phosphate binding"/>
    <property type="evidence" value="ECO:0007669"/>
    <property type="project" value="InterPro"/>
</dbReference>
<comment type="caution">
    <text evidence="8">The sequence shown here is derived from an EMBL/GenBank/DDBJ whole genome shotgun (WGS) entry which is preliminary data.</text>
</comment>
<dbReference type="SUPFAM" id="SSF53383">
    <property type="entry name" value="PLP-dependent transferases"/>
    <property type="match status" value="1"/>
</dbReference>
<dbReference type="InterPro" id="IPR050596">
    <property type="entry name" value="AspAT/PAT-like"/>
</dbReference>
<dbReference type="PROSITE" id="PS00105">
    <property type="entry name" value="AA_TRANSFER_CLASS_1"/>
    <property type="match status" value="1"/>
</dbReference>
<evidence type="ECO:0000256" key="3">
    <source>
        <dbReference type="ARBA" id="ARBA00022576"/>
    </source>
</evidence>
<keyword evidence="3 6" id="KW-0032">Aminotransferase</keyword>
<name>A0A923L3P6_9BACI</name>
<evidence type="ECO:0000256" key="1">
    <source>
        <dbReference type="ARBA" id="ARBA00001933"/>
    </source>
</evidence>
<organism evidence="8 9">
    <name type="scientific">Ornithinibacillus hominis</name>
    <dbReference type="NCBI Taxonomy" id="2763055"/>
    <lineage>
        <taxon>Bacteria</taxon>
        <taxon>Bacillati</taxon>
        <taxon>Bacillota</taxon>
        <taxon>Bacilli</taxon>
        <taxon>Bacillales</taxon>
        <taxon>Bacillaceae</taxon>
        <taxon>Ornithinibacillus</taxon>
    </lineage>
</organism>
<dbReference type="PANTHER" id="PTHR46383:SF4">
    <property type="entry name" value="AMINOTRANSFERASE"/>
    <property type="match status" value="1"/>
</dbReference>
<evidence type="ECO:0000256" key="6">
    <source>
        <dbReference type="RuleBase" id="RU000481"/>
    </source>
</evidence>
<dbReference type="AlphaFoldDB" id="A0A923L3P6"/>
<dbReference type="Pfam" id="PF00155">
    <property type="entry name" value="Aminotran_1_2"/>
    <property type="match status" value="1"/>
</dbReference>
<dbReference type="InterPro" id="IPR015424">
    <property type="entry name" value="PyrdxlP-dep_Trfase"/>
</dbReference>
<dbReference type="CDD" id="cd00609">
    <property type="entry name" value="AAT_like"/>
    <property type="match status" value="1"/>
</dbReference>
<accession>A0A923L3P6</accession>
<dbReference type="InterPro" id="IPR004838">
    <property type="entry name" value="NHTrfase_class1_PyrdxlP-BS"/>
</dbReference>
<evidence type="ECO:0000256" key="4">
    <source>
        <dbReference type="ARBA" id="ARBA00022679"/>
    </source>
</evidence>
<dbReference type="NCBIfam" id="NF005817">
    <property type="entry name" value="PRK07683.1"/>
    <property type="match status" value="1"/>
</dbReference>
<dbReference type="EMBL" id="JACOOL010000002">
    <property type="protein sequence ID" value="MBC5635800.1"/>
    <property type="molecule type" value="Genomic_DNA"/>
</dbReference>
<feature type="domain" description="Aminotransferase class I/classII large" evidence="7">
    <location>
        <begin position="29"/>
        <end position="377"/>
    </location>
</feature>
<proteinExistence type="inferred from homology"/>
<dbReference type="Proteomes" id="UP000637359">
    <property type="component" value="Unassembled WGS sequence"/>
</dbReference>
<dbReference type="InterPro" id="IPR015421">
    <property type="entry name" value="PyrdxlP-dep_Trfase_major"/>
</dbReference>
<keyword evidence="4 6" id="KW-0808">Transferase</keyword>
<evidence type="ECO:0000256" key="2">
    <source>
        <dbReference type="ARBA" id="ARBA00007441"/>
    </source>
</evidence>
<evidence type="ECO:0000313" key="8">
    <source>
        <dbReference type="EMBL" id="MBC5635800.1"/>
    </source>
</evidence>
<evidence type="ECO:0000313" key="9">
    <source>
        <dbReference type="Proteomes" id="UP000637359"/>
    </source>
</evidence>
<keyword evidence="5" id="KW-0663">Pyridoxal phosphate</keyword>
<dbReference type="RefSeq" id="WP_186868520.1">
    <property type="nucleotide sequence ID" value="NZ_JACOOL010000002.1"/>
</dbReference>
<keyword evidence="9" id="KW-1185">Reference proteome</keyword>
<evidence type="ECO:0000259" key="7">
    <source>
        <dbReference type="Pfam" id="PF00155"/>
    </source>
</evidence>
<gene>
    <name evidence="8" type="ORF">H8S33_03070</name>
</gene>
<comment type="similarity">
    <text evidence="2 6">Belongs to the class-I pyridoxal-phosphate-dependent aminotransferase family.</text>
</comment>
<dbReference type="InterPro" id="IPR015422">
    <property type="entry name" value="PyrdxlP-dep_Trfase_small"/>
</dbReference>
<comment type="cofactor">
    <cofactor evidence="1 6">
        <name>pyridoxal 5'-phosphate</name>
        <dbReference type="ChEBI" id="CHEBI:597326"/>
    </cofactor>
</comment>
<dbReference type="Gene3D" id="3.90.1150.10">
    <property type="entry name" value="Aspartate Aminotransferase, domain 1"/>
    <property type="match status" value="1"/>
</dbReference>
<dbReference type="InterPro" id="IPR004839">
    <property type="entry name" value="Aminotransferase_I/II_large"/>
</dbReference>
<dbReference type="GO" id="GO:0008483">
    <property type="term" value="F:transaminase activity"/>
    <property type="evidence" value="ECO:0007669"/>
    <property type="project" value="UniProtKB-KW"/>
</dbReference>
<dbReference type="EC" id="2.6.1.-" evidence="6"/>
<dbReference type="FunFam" id="3.40.640.10:FF:000033">
    <property type="entry name" value="Aspartate aminotransferase"/>
    <property type="match status" value="1"/>
</dbReference>
<dbReference type="PANTHER" id="PTHR46383">
    <property type="entry name" value="ASPARTATE AMINOTRANSFERASE"/>
    <property type="match status" value="1"/>
</dbReference>